<gene>
    <name evidence="1" type="ORF">NTEN_LOCUS5244</name>
</gene>
<feature type="non-terminal residue" evidence="1">
    <location>
        <position position="124"/>
    </location>
</feature>
<proteinExistence type="predicted"/>
<protein>
    <submittedName>
        <fullName evidence="1">Uncharacterized protein</fullName>
    </submittedName>
</protein>
<keyword evidence="2" id="KW-1185">Reference proteome</keyword>
<evidence type="ECO:0000313" key="1">
    <source>
        <dbReference type="EMBL" id="CAA9998961.1"/>
    </source>
</evidence>
<dbReference type="EMBL" id="CADCXU010007875">
    <property type="protein sequence ID" value="CAA9998961.1"/>
    <property type="molecule type" value="Genomic_DNA"/>
</dbReference>
<evidence type="ECO:0000313" key="2">
    <source>
        <dbReference type="Proteomes" id="UP000479000"/>
    </source>
</evidence>
<reference evidence="1 2" key="1">
    <citation type="submission" date="2020-02" db="EMBL/GenBank/DDBJ databases">
        <authorList>
            <person name="Ferguson B K."/>
        </authorList>
    </citation>
    <scope>NUCLEOTIDE SEQUENCE [LARGE SCALE GENOMIC DNA]</scope>
</reference>
<organism evidence="1 2">
    <name type="scientific">Nesidiocoris tenuis</name>
    <dbReference type="NCBI Taxonomy" id="355587"/>
    <lineage>
        <taxon>Eukaryota</taxon>
        <taxon>Metazoa</taxon>
        <taxon>Ecdysozoa</taxon>
        <taxon>Arthropoda</taxon>
        <taxon>Hexapoda</taxon>
        <taxon>Insecta</taxon>
        <taxon>Pterygota</taxon>
        <taxon>Neoptera</taxon>
        <taxon>Paraneoptera</taxon>
        <taxon>Hemiptera</taxon>
        <taxon>Heteroptera</taxon>
        <taxon>Panheteroptera</taxon>
        <taxon>Cimicomorpha</taxon>
        <taxon>Miridae</taxon>
        <taxon>Dicyphina</taxon>
        <taxon>Nesidiocoris</taxon>
    </lineage>
</organism>
<dbReference type="AlphaFoldDB" id="A0A6H5G7Z4"/>
<accession>A0A6H5G7Z4</accession>
<name>A0A6H5G7Z4_9HEMI</name>
<sequence>MFVLTDSCKNEEGFKQQLHRRPKITVTLEKKDNFLNVRITANNRINFKSSWNRNAKRLRLLLTLPENVCRKIFRFGENIELRSLMISGRTQKILPMLDDDCFIRVPEEFCLKRTVRTTNLHSPL</sequence>
<dbReference type="Proteomes" id="UP000479000">
    <property type="component" value="Unassembled WGS sequence"/>
</dbReference>